<organism evidence="10 11">
    <name type="scientific">Hyphomonas adhaerens</name>
    <dbReference type="NCBI Taxonomy" id="81029"/>
    <lineage>
        <taxon>Bacteria</taxon>
        <taxon>Pseudomonadati</taxon>
        <taxon>Pseudomonadota</taxon>
        <taxon>Alphaproteobacteria</taxon>
        <taxon>Hyphomonadales</taxon>
        <taxon>Hyphomonadaceae</taxon>
        <taxon>Hyphomonas</taxon>
    </lineage>
</organism>
<name>A0A3B9GTD9_9PROT</name>
<dbReference type="InterPro" id="IPR014776">
    <property type="entry name" value="4pyrrole_Mease_sub2"/>
</dbReference>
<feature type="compositionally biased region" description="Low complexity" evidence="7">
    <location>
        <begin position="30"/>
        <end position="39"/>
    </location>
</feature>
<evidence type="ECO:0000259" key="8">
    <source>
        <dbReference type="Pfam" id="PF00590"/>
    </source>
</evidence>
<dbReference type="InterPro" id="IPR018063">
    <property type="entry name" value="SAM_MeTrfase_RsmI_CS"/>
</dbReference>
<accession>A0A3B9GTD9</accession>
<evidence type="ECO:0000313" key="11">
    <source>
        <dbReference type="Proteomes" id="UP000259610"/>
    </source>
</evidence>
<dbReference type="InterPro" id="IPR014777">
    <property type="entry name" value="4pyrrole_Mease_sub1"/>
</dbReference>
<dbReference type="Proteomes" id="UP000259610">
    <property type="component" value="Unassembled WGS sequence"/>
</dbReference>
<comment type="function">
    <text evidence="6">Catalyzes the 2'-O-methylation of the ribose of cytidine 1402 (C1402) in 16S rRNA.</text>
</comment>
<evidence type="ECO:0000256" key="5">
    <source>
        <dbReference type="ARBA" id="ARBA00022691"/>
    </source>
</evidence>
<keyword evidence="2 6" id="KW-0698">rRNA processing</keyword>
<dbReference type="FunFam" id="3.40.1010.10:FF:000007">
    <property type="entry name" value="Ribosomal RNA small subunit methyltransferase I"/>
    <property type="match status" value="1"/>
</dbReference>
<comment type="subcellular location">
    <subcellularLocation>
        <location evidence="6">Cytoplasm</location>
    </subcellularLocation>
</comment>
<dbReference type="InterPro" id="IPR000878">
    <property type="entry name" value="4pyrrol_Mease"/>
</dbReference>
<dbReference type="InterPro" id="IPR035996">
    <property type="entry name" value="4pyrrol_Methylase_sf"/>
</dbReference>
<dbReference type="Gene3D" id="3.30.950.10">
    <property type="entry name" value="Methyltransferase, Cobalt-precorrin-4 Transmethylase, Domain 2"/>
    <property type="match status" value="1"/>
</dbReference>
<sequence length="315" mass="32973">MSSPETSPEASAAQTIPGWRDSRGAGPDGQSPQSSAQALSPGLYVVSTPIGNLRDITLRALDVLAAADEVLAEDTRVAGKLLSAYGVKARLSPYHDHNGAERRPELLHKLADGARIALVSDAGTPLVSDPGWKLAHEALEAGHRVFPVPGASAMLAGLVASGLPSDRFCFAGFLPPKQGARKQSLESLKAVPATLIFYESGPRLADTLADMAAVLGSQRTGAVTRELTKMFEETRRGTLEELAAHYAEAGGPKGEIVVLTGPPLDEAVTPQRLDAALREALADQPTKAAANAVADALGLPKREVYQRALQIKADG</sequence>
<gene>
    <name evidence="6 10" type="primary">rsmI</name>
    <name evidence="10" type="ORF">DCG58_00980</name>
</gene>
<evidence type="ECO:0000256" key="7">
    <source>
        <dbReference type="SAM" id="MobiDB-lite"/>
    </source>
</evidence>
<protein>
    <recommendedName>
        <fullName evidence="6">Ribosomal RNA small subunit methyltransferase I</fullName>
        <ecNumber evidence="6">2.1.1.198</ecNumber>
    </recommendedName>
    <alternativeName>
        <fullName evidence="6">16S rRNA 2'-O-ribose C1402 methyltransferase</fullName>
    </alternativeName>
    <alternativeName>
        <fullName evidence="6">rRNA (cytidine-2'-O-)-methyltransferase RsmI</fullName>
    </alternativeName>
</protein>
<dbReference type="InterPro" id="IPR008189">
    <property type="entry name" value="rRNA_ssu_MeTfrase_I"/>
</dbReference>
<dbReference type="PANTHER" id="PTHR46111">
    <property type="entry name" value="RIBOSOMAL RNA SMALL SUBUNIT METHYLTRANSFERASE I"/>
    <property type="match status" value="1"/>
</dbReference>
<dbReference type="EMBL" id="DMAN01000020">
    <property type="protein sequence ID" value="HAE25707.1"/>
    <property type="molecule type" value="Genomic_DNA"/>
</dbReference>
<dbReference type="Pfam" id="PF00590">
    <property type="entry name" value="TP_methylase"/>
    <property type="match status" value="1"/>
</dbReference>
<comment type="caution">
    <text evidence="10">The sequence shown here is derived from an EMBL/GenBank/DDBJ whole genome shotgun (WGS) entry which is preliminary data.</text>
</comment>
<dbReference type="GO" id="GO:0070677">
    <property type="term" value="F:rRNA (cytosine-2'-O-)-methyltransferase activity"/>
    <property type="evidence" value="ECO:0007669"/>
    <property type="project" value="UniProtKB-UniRule"/>
</dbReference>
<evidence type="ECO:0000256" key="6">
    <source>
        <dbReference type="HAMAP-Rule" id="MF_01877"/>
    </source>
</evidence>
<dbReference type="GO" id="GO:0005737">
    <property type="term" value="C:cytoplasm"/>
    <property type="evidence" value="ECO:0007669"/>
    <property type="project" value="UniProtKB-SubCell"/>
</dbReference>
<dbReference type="PANTHER" id="PTHR46111:SF1">
    <property type="entry name" value="RIBOSOMAL RNA SMALL SUBUNIT METHYLTRANSFERASE I"/>
    <property type="match status" value="1"/>
</dbReference>
<dbReference type="CDD" id="cd11648">
    <property type="entry name" value="RsmI"/>
    <property type="match status" value="1"/>
</dbReference>
<feature type="domain" description="Tetrapyrrole methylase" evidence="8">
    <location>
        <begin position="43"/>
        <end position="243"/>
    </location>
</feature>
<evidence type="ECO:0000313" key="10">
    <source>
        <dbReference type="EMBL" id="HAE25707.1"/>
    </source>
</evidence>
<dbReference type="Gene3D" id="3.40.1010.10">
    <property type="entry name" value="Cobalt-precorrin-4 Transmethylase, Domain 1"/>
    <property type="match status" value="1"/>
</dbReference>
<feature type="compositionally biased region" description="Low complexity" evidence="7">
    <location>
        <begin position="1"/>
        <end position="13"/>
    </location>
</feature>
<evidence type="ECO:0000256" key="3">
    <source>
        <dbReference type="ARBA" id="ARBA00022603"/>
    </source>
</evidence>
<dbReference type="AlphaFoldDB" id="A0A3B9GTD9"/>
<evidence type="ECO:0000256" key="4">
    <source>
        <dbReference type="ARBA" id="ARBA00022679"/>
    </source>
</evidence>
<keyword evidence="3 6" id="KW-0489">Methyltransferase</keyword>
<evidence type="ECO:0000259" key="9">
    <source>
        <dbReference type="Pfam" id="PF23016"/>
    </source>
</evidence>
<evidence type="ECO:0000256" key="1">
    <source>
        <dbReference type="ARBA" id="ARBA00022490"/>
    </source>
</evidence>
<proteinExistence type="inferred from homology"/>
<dbReference type="HAMAP" id="MF_01877">
    <property type="entry name" value="16SrRNA_methyltr_I"/>
    <property type="match status" value="1"/>
</dbReference>
<evidence type="ECO:0000256" key="2">
    <source>
        <dbReference type="ARBA" id="ARBA00022552"/>
    </source>
</evidence>
<keyword evidence="1 6" id="KW-0963">Cytoplasm</keyword>
<dbReference type="EC" id="2.1.1.198" evidence="6"/>
<dbReference type="Pfam" id="PF23016">
    <property type="entry name" value="RsmI_C"/>
    <property type="match status" value="1"/>
</dbReference>
<dbReference type="NCBIfam" id="TIGR00096">
    <property type="entry name" value="16S rRNA (cytidine(1402)-2'-O)-methyltransferase"/>
    <property type="match status" value="1"/>
</dbReference>
<keyword evidence="5 6" id="KW-0949">S-adenosyl-L-methionine</keyword>
<dbReference type="SUPFAM" id="SSF53790">
    <property type="entry name" value="Tetrapyrrole methylase"/>
    <property type="match status" value="1"/>
</dbReference>
<reference evidence="10 11" key="1">
    <citation type="journal article" date="2018" name="Nat. Biotechnol.">
        <title>A standardized bacterial taxonomy based on genome phylogeny substantially revises the tree of life.</title>
        <authorList>
            <person name="Parks D.H."/>
            <person name="Chuvochina M."/>
            <person name="Waite D.W."/>
            <person name="Rinke C."/>
            <person name="Skarshewski A."/>
            <person name="Chaumeil P.A."/>
            <person name="Hugenholtz P."/>
        </authorList>
    </citation>
    <scope>NUCLEOTIDE SEQUENCE [LARGE SCALE GENOMIC DNA]</scope>
    <source>
        <strain evidence="10">UBA8733</strain>
    </source>
</reference>
<dbReference type="InterPro" id="IPR053910">
    <property type="entry name" value="RsmI_HTH"/>
</dbReference>
<comment type="catalytic activity">
    <reaction evidence="6">
        <text>cytidine(1402) in 16S rRNA + S-adenosyl-L-methionine = 2'-O-methylcytidine(1402) in 16S rRNA + S-adenosyl-L-homocysteine + H(+)</text>
        <dbReference type="Rhea" id="RHEA:42924"/>
        <dbReference type="Rhea" id="RHEA-COMP:10285"/>
        <dbReference type="Rhea" id="RHEA-COMP:10286"/>
        <dbReference type="ChEBI" id="CHEBI:15378"/>
        <dbReference type="ChEBI" id="CHEBI:57856"/>
        <dbReference type="ChEBI" id="CHEBI:59789"/>
        <dbReference type="ChEBI" id="CHEBI:74495"/>
        <dbReference type="ChEBI" id="CHEBI:82748"/>
        <dbReference type="EC" id="2.1.1.198"/>
    </reaction>
</comment>
<feature type="region of interest" description="Disordered" evidence="7">
    <location>
        <begin position="1"/>
        <end position="39"/>
    </location>
</feature>
<feature type="domain" description="RsmI HTH" evidence="9">
    <location>
        <begin position="271"/>
        <end position="312"/>
    </location>
</feature>
<dbReference type="PROSITE" id="PS01296">
    <property type="entry name" value="RSMI"/>
    <property type="match status" value="1"/>
</dbReference>
<dbReference type="FunFam" id="3.30.950.10:FF:000002">
    <property type="entry name" value="Ribosomal RNA small subunit methyltransferase I"/>
    <property type="match status" value="1"/>
</dbReference>
<comment type="similarity">
    <text evidence="6">Belongs to the methyltransferase superfamily. RsmI family.</text>
</comment>
<keyword evidence="4 6" id="KW-0808">Transferase</keyword>
<dbReference type="PIRSF" id="PIRSF005917">
    <property type="entry name" value="MTase_YraL"/>
    <property type="match status" value="1"/>
</dbReference>